<feature type="compositionally biased region" description="Basic and acidic residues" evidence="4">
    <location>
        <begin position="100"/>
        <end position="109"/>
    </location>
</feature>
<organism evidence="6">
    <name type="scientific">Lepeophtheirus salmonis</name>
    <name type="common">Salmon louse</name>
    <name type="synonym">Caligus salmonis</name>
    <dbReference type="NCBI Taxonomy" id="72036"/>
    <lineage>
        <taxon>Eukaryota</taxon>
        <taxon>Metazoa</taxon>
        <taxon>Ecdysozoa</taxon>
        <taxon>Arthropoda</taxon>
        <taxon>Crustacea</taxon>
        <taxon>Multicrustacea</taxon>
        <taxon>Hexanauplia</taxon>
        <taxon>Copepoda</taxon>
        <taxon>Siphonostomatoida</taxon>
        <taxon>Caligidae</taxon>
        <taxon>Lepeophtheirus</taxon>
    </lineage>
</organism>
<dbReference type="InterPro" id="IPR033133">
    <property type="entry name" value="PUM-HD"/>
</dbReference>
<dbReference type="InterPro" id="IPR012959">
    <property type="entry name" value="CPL_dom"/>
</dbReference>
<dbReference type="SUPFAM" id="SSF48371">
    <property type="entry name" value="ARM repeat"/>
    <property type="match status" value="1"/>
</dbReference>
<dbReference type="OrthoDB" id="497380at2759"/>
<evidence type="ECO:0000256" key="2">
    <source>
        <dbReference type="ARBA" id="ARBA00022884"/>
    </source>
</evidence>
<name>A0A0K2TC02_LEPSM</name>
<dbReference type="Gene3D" id="1.25.10.10">
    <property type="entry name" value="Leucine-rich Repeat Variant"/>
    <property type="match status" value="2"/>
</dbReference>
<dbReference type="InterPro" id="IPR001313">
    <property type="entry name" value="Pumilio_RNA-bd_rpt"/>
</dbReference>
<feature type="compositionally biased region" description="Basic and acidic residues" evidence="4">
    <location>
        <begin position="59"/>
        <end position="86"/>
    </location>
</feature>
<dbReference type="InterPro" id="IPR040059">
    <property type="entry name" value="PUM3"/>
</dbReference>
<dbReference type="AlphaFoldDB" id="A0A0K2TC02"/>
<dbReference type="GO" id="GO:0003729">
    <property type="term" value="F:mRNA binding"/>
    <property type="evidence" value="ECO:0007669"/>
    <property type="project" value="TreeGrafter"/>
</dbReference>
<keyword evidence="2" id="KW-0694">RNA-binding</keyword>
<proteinExistence type="predicted"/>
<dbReference type="GO" id="GO:0005730">
    <property type="term" value="C:nucleolus"/>
    <property type="evidence" value="ECO:0007669"/>
    <property type="project" value="TreeGrafter"/>
</dbReference>
<sequence>MAILNETDTKGSRKRKFNDASSEGNVNKKTKSVKKLSADSKKKKSKKGNAIKDFPVLSKSKDNASKKNGGEDKSSKPKKGGVDKSSKIKKGGSLKPGSKKGKEPAEKFDHAKKKEIRLARRRHKKDETIFEVGLKSKQLWEGFRPEDCSDIKRNELIDELITLIKGKVVKLCLAHDTVRVIESLFLHGSVAQRNIVFNEIMASNSVIDMTKNKYGSFIVIKMLKYGSKEQREGIARLYDGKTAKLMKHKIANAVVELYYNDHANALRRNRMLQDFCGPEFTKFKDNEIRTVMDLIKKYPEKERDIYKNLHENVCTLITKGCYNHSLVHTVIYNFLTIAKEKERSEVITQLRDASIHIMHSSDGAKASMLSIWFGNNKDRKTIIKSFKTFVLKIATEEHGHMVLMAIFDSMDDTVFVGKSIFTEIIANLGEIATDKYGKKVLSYILAPRSTVLFHPQVLDKLKVGDGNPYSKKDSEIRKNELRKEISPSLVKYLTNNVGELLSNGDTIFIATILNNALGDLTESMKHLSLAITKDNGLIENTANHQMLKKIIQADKLRNENGETALFSKILLETASMDNIDAWLRCNRGGFLLVIILETEIPQVKSLLEEKLKALKPTLSTQKSVGVECLKKKLDF</sequence>
<feature type="domain" description="PUM-HD" evidence="5">
    <location>
        <begin position="135"/>
        <end position="509"/>
    </location>
</feature>
<dbReference type="PROSITE" id="PS50303">
    <property type="entry name" value="PUM_HD"/>
    <property type="match status" value="1"/>
</dbReference>
<evidence type="ECO:0000313" key="6">
    <source>
        <dbReference type="EMBL" id="CDW22976.1"/>
    </source>
</evidence>
<dbReference type="InterPro" id="IPR016024">
    <property type="entry name" value="ARM-type_fold"/>
</dbReference>
<accession>A0A0K2TC02</accession>
<dbReference type="SMART" id="SM00025">
    <property type="entry name" value="Pumilio"/>
    <property type="match status" value="4"/>
</dbReference>
<feature type="repeat" description="Pumilio" evidence="3">
    <location>
        <begin position="423"/>
        <end position="459"/>
    </location>
</feature>
<dbReference type="PROSITE" id="PS50302">
    <property type="entry name" value="PUM"/>
    <property type="match status" value="2"/>
</dbReference>
<reference evidence="6" key="1">
    <citation type="submission" date="2014-05" db="EMBL/GenBank/DDBJ databases">
        <authorList>
            <person name="Chronopoulou M."/>
        </authorList>
    </citation>
    <scope>NUCLEOTIDE SEQUENCE</scope>
    <source>
        <tissue evidence="6">Whole organism</tissue>
    </source>
</reference>
<dbReference type="PANTHER" id="PTHR13389">
    <property type="entry name" value="PUMILIO HOMOLOG 3"/>
    <property type="match status" value="1"/>
</dbReference>
<dbReference type="PANTHER" id="PTHR13389:SF0">
    <property type="entry name" value="PUMILIO HOMOLOG 3"/>
    <property type="match status" value="1"/>
</dbReference>
<evidence type="ECO:0000259" key="5">
    <source>
        <dbReference type="PROSITE" id="PS50303"/>
    </source>
</evidence>
<dbReference type="EMBL" id="HACA01005614">
    <property type="protein sequence ID" value="CDW22975.1"/>
    <property type="molecule type" value="Transcribed_RNA"/>
</dbReference>
<feature type="region of interest" description="Disordered" evidence="4">
    <location>
        <begin position="1"/>
        <end position="118"/>
    </location>
</feature>
<evidence type="ECO:0000256" key="3">
    <source>
        <dbReference type="PROSITE-ProRule" id="PRU00317"/>
    </source>
</evidence>
<dbReference type="Pfam" id="PF00806">
    <property type="entry name" value="PUF"/>
    <property type="match status" value="2"/>
</dbReference>
<evidence type="ECO:0000256" key="1">
    <source>
        <dbReference type="ARBA" id="ARBA00022737"/>
    </source>
</evidence>
<keyword evidence="1" id="KW-0677">Repeat</keyword>
<feature type="repeat" description="Pumilio" evidence="3">
    <location>
        <begin position="199"/>
        <end position="236"/>
    </location>
</feature>
<evidence type="ECO:0000256" key="4">
    <source>
        <dbReference type="SAM" id="MobiDB-lite"/>
    </source>
</evidence>
<dbReference type="InterPro" id="IPR011989">
    <property type="entry name" value="ARM-like"/>
</dbReference>
<dbReference type="EMBL" id="HACA01005615">
    <property type="protein sequence ID" value="CDW22976.1"/>
    <property type="molecule type" value="Transcribed_RNA"/>
</dbReference>
<protein>
    <recommendedName>
        <fullName evidence="5">PUM-HD domain-containing protein</fullName>
    </recommendedName>
</protein>
<dbReference type="GO" id="GO:0006417">
    <property type="term" value="P:regulation of translation"/>
    <property type="evidence" value="ECO:0007669"/>
    <property type="project" value="TreeGrafter"/>
</dbReference>
<dbReference type="Pfam" id="PF08144">
    <property type="entry name" value="CPL"/>
    <property type="match status" value="1"/>
</dbReference>